<evidence type="ECO:0000313" key="2">
    <source>
        <dbReference type="EMBL" id="GFS13904.1"/>
    </source>
</evidence>
<feature type="chain" id="PRO_5043382986" evidence="1">
    <location>
        <begin position="16"/>
        <end position="107"/>
    </location>
</feature>
<evidence type="ECO:0000313" key="3">
    <source>
        <dbReference type="Proteomes" id="UP000762676"/>
    </source>
</evidence>
<dbReference type="Proteomes" id="UP000762676">
    <property type="component" value="Unassembled WGS sequence"/>
</dbReference>
<reference evidence="2 3" key="1">
    <citation type="journal article" date="2021" name="Elife">
        <title>Chloroplast acquisition without the gene transfer in kleptoplastic sea slugs, Plakobranchus ocellatus.</title>
        <authorList>
            <person name="Maeda T."/>
            <person name="Takahashi S."/>
            <person name="Yoshida T."/>
            <person name="Shimamura S."/>
            <person name="Takaki Y."/>
            <person name="Nagai Y."/>
            <person name="Toyoda A."/>
            <person name="Suzuki Y."/>
            <person name="Arimoto A."/>
            <person name="Ishii H."/>
            <person name="Satoh N."/>
            <person name="Nishiyama T."/>
            <person name="Hasebe M."/>
            <person name="Maruyama T."/>
            <person name="Minagawa J."/>
            <person name="Obokata J."/>
            <person name="Shigenobu S."/>
        </authorList>
    </citation>
    <scope>NUCLEOTIDE SEQUENCE [LARGE SCALE GENOMIC DNA]</scope>
</reference>
<gene>
    <name evidence="2" type="ORF">ElyMa_003149300</name>
</gene>
<organism evidence="2 3">
    <name type="scientific">Elysia marginata</name>
    <dbReference type="NCBI Taxonomy" id="1093978"/>
    <lineage>
        <taxon>Eukaryota</taxon>
        <taxon>Metazoa</taxon>
        <taxon>Spiralia</taxon>
        <taxon>Lophotrochozoa</taxon>
        <taxon>Mollusca</taxon>
        <taxon>Gastropoda</taxon>
        <taxon>Heterobranchia</taxon>
        <taxon>Euthyneura</taxon>
        <taxon>Panpulmonata</taxon>
        <taxon>Sacoglossa</taxon>
        <taxon>Placobranchoidea</taxon>
        <taxon>Plakobranchidae</taxon>
        <taxon>Elysia</taxon>
    </lineage>
</organism>
<sequence length="107" mass="12831">MKFLLPLVLISAVFGENLVSSCGEIKCYNISDIVLMRCKTTLNGVKDRCCYLRRYLSCIDRYRPFCQKRNLNRRYRKIEAKSYKFVKDFRRNYIKFDCAPKACYEVR</sequence>
<keyword evidence="1" id="KW-0732">Signal</keyword>
<proteinExistence type="predicted"/>
<evidence type="ECO:0000256" key="1">
    <source>
        <dbReference type="SAM" id="SignalP"/>
    </source>
</evidence>
<feature type="signal peptide" evidence="1">
    <location>
        <begin position="1"/>
        <end position="15"/>
    </location>
</feature>
<name>A0AAV4ITN5_9GAST</name>
<dbReference type="EMBL" id="BMAT01006491">
    <property type="protein sequence ID" value="GFS13904.1"/>
    <property type="molecule type" value="Genomic_DNA"/>
</dbReference>
<comment type="caution">
    <text evidence="2">The sequence shown here is derived from an EMBL/GenBank/DDBJ whole genome shotgun (WGS) entry which is preliminary data.</text>
</comment>
<dbReference type="AlphaFoldDB" id="A0AAV4ITN5"/>
<protein>
    <submittedName>
        <fullName evidence="2">Uncharacterized protein</fullName>
    </submittedName>
</protein>
<accession>A0AAV4ITN5</accession>
<keyword evidence="3" id="KW-1185">Reference proteome</keyword>